<dbReference type="Pfam" id="PF14559">
    <property type="entry name" value="TPR_19"/>
    <property type="match status" value="1"/>
</dbReference>
<gene>
    <name evidence="1" type="ORF">V565_101040</name>
</gene>
<dbReference type="SUPFAM" id="SSF48452">
    <property type="entry name" value="TPR-like"/>
    <property type="match status" value="1"/>
</dbReference>
<evidence type="ECO:0000313" key="2">
    <source>
        <dbReference type="Proteomes" id="UP000027456"/>
    </source>
</evidence>
<organism evidence="1 2">
    <name type="scientific">Rhizoctonia solani 123E</name>
    <dbReference type="NCBI Taxonomy" id="1423351"/>
    <lineage>
        <taxon>Eukaryota</taxon>
        <taxon>Fungi</taxon>
        <taxon>Dikarya</taxon>
        <taxon>Basidiomycota</taxon>
        <taxon>Agaricomycotina</taxon>
        <taxon>Agaricomycetes</taxon>
        <taxon>Cantharellales</taxon>
        <taxon>Ceratobasidiaceae</taxon>
        <taxon>Rhizoctonia</taxon>
    </lineage>
</organism>
<dbReference type="PANTHER" id="PTHR21581">
    <property type="entry name" value="D-ALANYL-D-ALANINE CARBOXYPEPTIDASE"/>
    <property type="match status" value="1"/>
</dbReference>
<evidence type="ECO:0000313" key="1">
    <source>
        <dbReference type="EMBL" id="KEP49415.1"/>
    </source>
</evidence>
<dbReference type="AlphaFoldDB" id="A0A074RVS8"/>
<dbReference type="InterPro" id="IPR011990">
    <property type="entry name" value="TPR-like_helical_dom_sf"/>
</dbReference>
<reference evidence="1 2" key="1">
    <citation type="submission" date="2013-12" db="EMBL/GenBank/DDBJ databases">
        <authorList>
            <person name="Cubeta M."/>
            <person name="Pakala S."/>
            <person name="Fedorova N."/>
            <person name="Thomas E."/>
            <person name="Dean R."/>
            <person name="Jabaji S."/>
            <person name="Neate S."/>
            <person name="Toda T."/>
            <person name="Tavantzis S."/>
            <person name="Vilgalys R."/>
            <person name="Bharathan N."/>
            <person name="Pakala S."/>
            <person name="Losada L.S."/>
            <person name="Zafar N."/>
            <person name="Nierman W."/>
        </authorList>
    </citation>
    <scope>NUCLEOTIDE SEQUENCE [LARGE SCALE GENOMIC DNA]</scope>
    <source>
        <strain evidence="1 2">123E</strain>
    </source>
</reference>
<dbReference type="EMBL" id="AZST01000366">
    <property type="protein sequence ID" value="KEP49415.1"/>
    <property type="molecule type" value="Genomic_DNA"/>
</dbReference>
<dbReference type="OrthoDB" id="428342at2759"/>
<protein>
    <submittedName>
        <fullName evidence="1">TPR-like protein</fullName>
    </submittedName>
</protein>
<dbReference type="HOGENOM" id="CLU_028756_0_0_1"/>
<dbReference type="Gene3D" id="1.25.40.10">
    <property type="entry name" value="Tetratricopeptide repeat domain"/>
    <property type="match status" value="1"/>
</dbReference>
<accession>A0A074RVS8</accession>
<dbReference type="PANTHER" id="PTHR21581:SF6">
    <property type="entry name" value="TRAFFICKING PROTEIN PARTICLE COMPLEX SUBUNIT 12"/>
    <property type="match status" value="1"/>
</dbReference>
<dbReference type="Proteomes" id="UP000027456">
    <property type="component" value="Unassembled WGS sequence"/>
</dbReference>
<dbReference type="GO" id="GO:0005794">
    <property type="term" value="C:Golgi apparatus"/>
    <property type="evidence" value="ECO:0007669"/>
    <property type="project" value="TreeGrafter"/>
</dbReference>
<proteinExistence type="predicted"/>
<comment type="caution">
    <text evidence="1">The sequence shown here is derived from an EMBL/GenBank/DDBJ whole genome shotgun (WGS) entry which is preliminary data.</text>
</comment>
<sequence length="463" mass="51514">MHATRSQTNLGEKICHHGVRQTERNGIKLREILRLIKRVDKSPKSERRCLLGIPYGLIEISSVKDRPYGVATVSSKSPTTVPQAPAEELRTMSIPSPIPDPFETTPRASPTNEIVIEGLNHPTLFLPIPATDPLNALLSKYIPVEARPHRDLVGRYEEQTIETLVMSNSWRALARMTKDQIVATPSSETALILDLWSLRLTSLARMRLFNQATAECSNLYSVINAISLPSTRRQIVPYELDVLRARTMYWAGDIRGYLDELVRLIRVCKSLAKRDEKGVWTERGMRTGMMVVTQLVEMQDYPGALAILRPLAVSPTAPPEIRFALARIMMEAGDTKSVKLALEGVEKDAITMALEAAMFGRWADAEEILRKALEDEKDNVVVVNNLAVVLLSCGKLDEAIDLMEGMLKASPASFVAVEPFLYNLATLYELRSNAAVDRKRNMLREVAQWGGDGIKTGALKLSA</sequence>
<name>A0A074RVS8_9AGAM</name>
<dbReference type="GO" id="GO:0030008">
    <property type="term" value="C:TRAPP complex"/>
    <property type="evidence" value="ECO:0007669"/>
    <property type="project" value="TreeGrafter"/>
</dbReference>
<dbReference type="STRING" id="1423351.A0A074RVS8"/>
<keyword evidence="2" id="KW-1185">Reference proteome</keyword>